<accession>A0AAD3CIF8</accession>
<dbReference type="EMBL" id="BLLK01000022">
    <property type="protein sequence ID" value="GFH46463.1"/>
    <property type="molecule type" value="Genomic_DNA"/>
</dbReference>
<organism evidence="2 3">
    <name type="scientific">Chaetoceros tenuissimus</name>
    <dbReference type="NCBI Taxonomy" id="426638"/>
    <lineage>
        <taxon>Eukaryota</taxon>
        <taxon>Sar</taxon>
        <taxon>Stramenopiles</taxon>
        <taxon>Ochrophyta</taxon>
        <taxon>Bacillariophyta</taxon>
        <taxon>Coscinodiscophyceae</taxon>
        <taxon>Chaetocerotophycidae</taxon>
        <taxon>Chaetocerotales</taxon>
        <taxon>Chaetocerotaceae</taxon>
        <taxon>Chaetoceros</taxon>
    </lineage>
</organism>
<gene>
    <name evidence="2" type="ORF">CTEN210_02937</name>
</gene>
<dbReference type="Proteomes" id="UP001054902">
    <property type="component" value="Unassembled WGS sequence"/>
</dbReference>
<proteinExistence type="predicted"/>
<evidence type="ECO:0000256" key="1">
    <source>
        <dbReference type="SAM" id="MobiDB-lite"/>
    </source>
</evidence>
<comment type="caution">
    <text evidence="2">The sequence shown here is derived from an EMBL/GenBank/DDBJ whole genome shotgun (WGS) entry which is preliminary data.</text>
</comment>
<name>A0AAD3CIF8_9STRA</name>
<evidence type="ECO:0000313" key="2">
    <source>
        <dbReference type="EMBL" id="GFH46463.1"/>
    </source>
</evidence>
<evidence type="ECO:0000313" key="3">
    <source>
        <dbReference type="Proteomes" id="UP001054902"/>
    </source>
</evidence>
<protein>
    <submittedName>
        <fullName evidence="2">Uncharacterized protein</fullName>
    </submittedName>
</protein>
<sequence length="375" mass="42852">MLYTAVKQALQAFVHSVVGRSKAVVTRPLLSAFRHGGVSDWYSVKNSEDQEGEGRRVRRVRFAMDVKKEDGVLHPYGVWLSSPTRREVGGEVRSISKPSDYEDGNLDDWCQHYQEDLGKRASYWHLVKKKSLVEQEYIALEQLLQKTQQVFWDLEDKINAYDPRADPWYYVRKKDAVEKEFYALRQQLQQKHDAFFELERKIDALDPEAGEAGGVEGMEEAGMEETELEEAGVEEVIEAEEETEEDAEKETGGVDETEEETEEEAEAEEETEEDAEEDAEKETGGVDETEEEAEAEEETEEETEEEAEEETGGVEETEEETEEEAEADEEAEEAIEEETGEVTEELGSGFATDAAGRVRRFSHRLKGKSRRIYKF</sequence>
<dbReference type="AlphaFoldDB" id="A0AAD3CIF8"/>
<feature type="region of interest" description="Disordered" evidence="1">
    <location>
        <begin position="220"/>
        <end position="357"/>
    </location>
</feature>
<feature type="compositionally biased region" description="Acidic residues" evidence="1">
    <location>
        <begin position="220"/>
        <end position="344"/>
    </location>
</feature>
<keyword evidence="3" id="KW-1185">Reference proteome</keyword>
<reference evidence="2 3" key="1">
    <citation type="journal article" date="2021" name="Sci. Rep.">
        <title>The genome of the diatom Chaetoceros tenuissimus carries an ancient integrated fragment of an extant virus.</title>
        <authorList>
            <person name="Hongo Y."/>
            <person name="Kimura K."/>
            <person name="Takaki Y."/>
            <person name="Yoshida Y."/>
            <person name="Baba S."/>
            <person name="Kobayashi G."/>
            <person name="Nagasaki K."/>
            <person name="Hano T."/>
            <person name="Tomaru Y."/>
        </authorList>
    </citation>
    <scope>NUCLEOTIDE SEQUENCE [LARGE SCALE GENOMIC DNA]</scope>
    <source>
        <strain evidence="2 3">NIES-3715</strain>
    </source>
</reference>